<proteinExistence type="predicted"/>
<evidence type="ECO:0000313" key="3">
    <source>
        <dbReference type="WBParaSite" id="jg18465"/>
    </source>
</evidence>
<organism evidence="2 3">
    <name type="scientific">Ditylenchus dipsaci</name>
    <dbReference type="NCBI Taxonomy" id="166011"/>
    <lineage>
        <taxon>Eukaryota</taxon>
        <taxon>Metazoa</taxon>
        <taxon>Ecdysozoa</taxon>
        <taxon>Nematoda</taxon>
        <taxon>Chromadorea</taxon>
        <taxon>Rhabditida</taxon>
        <taxon>Tylenchina</taxon>
        <taxon>Tylenchomorpha</taxon>
        <taxon>Sphaerularioidea</taxon>
        <taxon>Anguinidae</taxon>
        <taxon>Anguininae</taxon>
        <taxon>Ditylenchus</taxon>
    </lineage>
</organism>
<feature type="compositionally biased region" description="Polar residues" evidence="1">
    <location>
        <begin position="36"/>
        <end position="52"/>
    </location>
</feature>
<name>A0A915DCM5_9BILA</name>
<keyword evidence="2" id="KW-1185">Reference proteome</keyword>
<evidence type="ECO:0000256" key="1">
    <source>
        <dbReference type="SAM" id="MobiDB-lite"/>
    </source>
</evidence>
<sequence length="103" mass="11331">MGEETRCFSCFEQYRRQVGALPLTITESPVEDTRNGSDLLSNGSSFPKSQSPAMALSKKSSEAKVQNGSLVRDESMDGFELTTAPPQKRARLVKEESEESVDI</sequence>
<dbReference type="WBParaSite" id="jg18465">
    <property type="protein sequence ID" value="jg18465"/>
    <property type="gene ID" value="jg18465"/>
</dbReference>
<evidence type="ECO:0000313" key="2">
    <source>
        <dbReference type="Proteomes" id="UP000887574"/>
    </source>
</evidence>
<accession>A0A915DCM5</accession>
<reference evidence="3" key="1">
    <citation type="submission" date="2022-11" db="UniProtKB">
        <authorList>
            <consortium name="WormBaseParasite"/>
        </authorList>
    </citation>
    <scope>IDENTIFICATION</scope>
</reference>
<feature type="region of interest" description="Disordered" evidence="1">
    <location>
        <begin position="26"/>
        <end position="103"/>
    </location>
</feature>
<protein>
    <submittedName>
        <fullName evidence="3">Uncharacterized protein</fullName>
    </submittedName>
</protein>
<dbReference type="Proteomes" id="UP000887574">
    <property type="component" value="Unplaced"/>
</dbReference>
<dbReference type="AlphaFoldDB" id="A0A915DCM5"/>